<keyword evidence="3" id="KW-0408">Iron</keyword>
<keyword evidence="1" id="KW-0004">4Fe-4S</keyword>
<protein>
    <submittedName>
        <fullName evidence="6">Ferredoxin</fullName>
    </submittedName>
</protein>
<comment type="caution">
    <text evidence="6">The sequence shown here is derived from an EMBL/GenBank/DDBJ whole genome shotgun (WGS) entry which is preliminary data.</text>
</comment>
<dbReference type="GO" id="GO:0016491">
    <property type="term" value="F:oxidoreductase activity"/>
    <property type="evidence" value="ECO:0007669"/>
    <property type="project" value="UniProtKB-ARBA"/>
</dbReference>
<evidence type="ECO:0000256" key="3">
    <source>
        <dbReference type="ARBA" id="ARBA00023004"/>
    </source>
</evidence>
<evidence type="ECO:0000256" key="4">
    <source>
        <dbReference type="ARBA" id="ARBA00023014"/>
    </source>
</evidence>
<organism evidence="6">
    <name type="scientific">Ignisphaera aggregans</name>
    <dbReference type="NCBI Taxonomy" id="334771"/>
    <lineage>
        <taxon>Archaea</taxon>
        <taxon>Thermoproteota</taxon>
        <taxon>Thermoprotei</taxon>
        <taxon>Desulfurococcales</taxon>
        <taxon>Desulfurococcaceae</taxon>
        <taxon>Ignisphaera</taxon>
    </lineage>
</organism>
<evidence type="ECO:0000259" key="5">
    <source>
        <dbReference type="PROSITE" id="PS51379"/>
    </source>
</evidence>
<keyword evidence="4" id="KW-0411">Iron-sulfur</keyword>
<accession>A0A7C4D2R0</accession>
<feature type="domain" description="4Fe-4S ferredoxin-type" evidence="5">
    <location>
        <begin position="82"/>
        <end position="112"/>
    </location>
</feature>
<dbReference type="InterPro" id="IPR017900">
    <property type="entry name" value="4Fe4S_Fe_S_CS"/>
</dbReference>
<evidence type="ECO:0000256" key="2">
    <source>
        <dbReference type="ARBA" id="ARBA00022723"/>
    </source>
</evidence>
<dbReference type="GO" id="GO:0046872">
    <property type="term" value="F:metal ion binding"/>
    <property type="evidence" value="ECO:0007669"/>
    <property type="project" value="UniProtKB-KW"/>
</dbReference>
<dbReference type="GO" id="GO:0051539">
    <property type="term" value="F:4 iron, 4 sulfur cluster binding"/>
    <property type="evidence" value="ECO:0007669"/>
    <property type="project" value="UniProtKB-KW"/>
</dbReference>
<dbReference type="SUPFAM" id="SSF54862">
    <property type="entry name" value="4Fe-4S ferredoxins"/>
    <property type="match status" value="1"/>
</dbReference>
<dbReference type="EMBL" id="DTCA01000018">
    <property type="protein sequence ID" value="HGM06864.1"/>
    <property type="molecule type" value="Genomic_DNA"/>
</dbReference>
<gene>
    <name evidence="6" type="ORF">ENU31_00440</name>
</gene>
<dbReference type="Pfam" id="PF13247">
    <property type="entry name" value="Fer4_11"/>
    <property type="match status" value="1"/>
</dbReference>
<dbReference type="PROSITE" id="PS00198">
    <property type="entry name" value="4FE4S_FER_1"/>
    <property type="match status" value="1"/>
</dbReference>
<proteinExistence type="predicted"/>
<dbReference type="PANTHER" id="PTHR43177">
    <property type="entry name" value="PROTEIN NRFC"/>
    <property type="match status" value="1"/>
</dbReference>
<sequence length="177" mass="19829">MSNPDKETVPGLGIRVRRFMLYDKCIGCYTCEEVCKFLNNEYAFIKLYEIESGLSKPISCFHCVKAPCVTVCPTNALIFDKNGAVIDRTTRCIGCTSCMIACPFGIPELTPMGYVIKCDLCSKLRSEGLEPGCVATCPTNAIIWGNPDEIVKRSRERILYRLVEAFKLSEKQSHYSD</sequence>
<dbReference type="PANTHER" id="PTHR43177:SF3">
    <property type="entry name" value="PROTEIN NRFC HOMOLOG"/>
    <property type="match status" value="1"/>
</dbReference>
<name>A0A7C4D2R0_9CREN</name>
<reference evidence="6" key="1">
    <citation type="journal article" date="2020" name="mSystems">
        <title>Genome- and Community-Level Interaction Insights into Carbon Utilization and Element Cycling Functions of Hydrothermarchaeota in Hydrothermal Sediment.</title>
        <authorList>
            <person name="Zhou Z."/>
            <person name="Liu Y."/>
            <person name="Xu W."/>
            <person name="Pan J."/>
            <person name="Luo Z.H."/>
            <person name="Li M."/>
        </authorList>
    </citation>
    <scope>NUCLEOTIDE SEQUENCE [LARGE SCALE GENOMIC DNA]</scope>
    <source>
        <strain evidence="6">SpSt-658</strain>
    </source>
</reference>
<keyword evidence="2" id="KW-0479">Metal-binding</keyword>
<dbReference type="Gene3D" id="3.30.70.20">
    <property type="match status" value="2"/>
</dbReference>
<dbReference type="AlphaFoldDB" id="A0A7C4D2R0"/>
<evidence type="ECO:0000313" key="6">
    <source>
        <dbReference type="EMBL" id="HGM06864.1"/>
    </source>
</evidence>
<dbReference type="Pfam" id="PF12800">
    <property type="entry name" value="Fer4_4"/>
    <property type="match status" value="1"/>
</dbReference>
<evidence type="ECO:0000256" key="1">
    <source>
        <dbReference type="ARBA" id="ARBA00022485"/>
    </source>
</evidence>
<feature type="domain" description="4Fe-4S ferredoxin-type" evidence="5">
    <location>
        <begin position="16"/>
        <end position="47"/>
    </location>
</feature>
<dbReference type="InterPro" id="IPR017896">
    <property type="entry name" value="4Fe4S_Fe-S-bd"/>
</dbReference>
<dbReference type="InterPro" id="IPR050954">
    <property type="entry name" value="ET_IronSulfur_Cluster-Binding"/>
</dbReference>
<dbReference type="PROSITE" id="PS51379">
    <property type="entry name" value="4FE4S_FER_2"/>
    <property type="match status" value="2"/>
</dbReference>